<reference evidence="1" key="1">
    <citation type="journal article" date="2015" name="Nature">
        <title>Complex archaea that bridge the gap between prokaryotes and eukaryotes.</title>
        <authorList>
            <person name="Spang A."/>
            <person name="Saw J.H."/>
            <person name="Jorgensen S.L."/>
            <person name="Zaremba-Niedzwiedzka K."/>
            <person name="Martijn J."/>
            <person name="Lind A.E."/>
            <person name="van Eijk R."/>
            <person name="Schleper C."/>
            <person name="Guy L."/>
            <person name="Ettema T.J."/>
        </authorList>
    </citation>
    <scope>NUCLEOTIDE SEQUENCE</scope>
</reference>
<organism evidence="1">
    <name type="scientific">marine sediment metagenome</name>
    <dbReference type="NCBI Taxonomy" id="412755"/>
    <lineage>
        <taxon>unclassified sequences</taxon>
        <taxon>metagenomes</taxon>
        <taxon>ecological metagenomes</taxon>
    </lineage>
</organism>
<proteinExistence type="predicted"/>
<evidence type="ECO:0000313" key="1">
    <source>
        <dbReference type="EMBL" id="KKK74565.1"/>
    </source>
</evidence>
<gene>
    <name evidence="1" type="ORF">LCGC14_2882520</name>
</gene>
<dbReference type="NCBIfam" id="TIGR02215">
    <property type="entry name" value="phage_chp_gp8"/>
    <property type="match status" value="1"/>
</dbReference>
<dbReference type="CDD" id="cd08054">
    <property type="entry name" value="gp6"/>
    <property type="match status" value="1"/>
</dbReference>
<comment type="caution">
    <text evidence="1">The sequence shown here is derived from an EMBL/GenBank/DDBJ whole genome shotgun (WGS) entry which is preliminary data.</text>
</comment>
<dbReference type="AlphaFoldDB" id="A0A0F8YLF7"/>
<evidence type="ECO:0008006" key="2">
    <source>
        <dbReference type="Google" id="ProtNLM"/>
    </source>
</evidence>
<protein>
    <recommendedName>
        <fullName evidence="2">Phage gp6-like head-tail connector protein</fullName>
    </recommendedName>
</protein>
<name>A0A0F8YLF7_9ZZZZ</name>
<feature type="non-terminal residue" evidence="1">
    <location>
        <position position="1"/>
    </location>
</feature>
<dbReference type="EMBL" id="LAZR01056259">
    <property type="protein sequence ID" value="KKK74565.1"/>
    <property type="molecule type" value="Genomic_DNA"/>
</dbReference>
<accession>A0A0F8YLF7</accession>
<dbReference type="InterPro" id="IPR011738">
    <property type="entry name" value="Phage_CHP"/>
</dbReference>
<sequence length="164" mass="18607">VEDSRLADYLEAAERQVETELAIGLLAQTLVLRLDWFPARRIRVPRPPLTSVTSITYTDNDGTSQTLATSEYTVNTFTTPGEIVEAWGKSWPTTRNIPNAVVVTYVTGYAQPEDVPQMVRHAILLSAGDLYWNRERSAEQAVKELPMYEALLANHRCYWEGEQY</sequence>
<dbReference type="Gene3D" id="1.10.3230.30">
    <property type="entry name" value="Phage gp6-like head-tail connector protein"/>
    <property type="match status" value="1"/>
</dbReference>